<comment type="caution">
    <text evidence="3">The sequence shown here is derived from an EMBL/GenBank/DDBJ whole genome shotgun (WGS) entry which is preliminary data.</text>
</comment>
<evidence type="ECO:0000313" key="4">
    <source>
        <dbReference type="Proteomes" id="UP001189429"/>
    </source>
</evidence>
<evidence type="ECO:0000313" key="3">
    <source>
        <dbReference type="EMBL" id="CAK0829099.1"/>
    </source>
</evidence>
<feature type="non-terminal residue" evidence="3">
    <location>
        <position position="1"/>
    </location>
</feature>
<accession>A0ABN9SCP9</accession>
<name>A0ABN9SCP9_9DINO</name>
<keyword evidence="1" id="KW-0175">Coiled coil</keyword>
<feature type="coiled-coil region" evidence="1">
    <location>
        <begin position="129"/>
        <end position="191"/>
    </location>
</feature>
<feature type="compositionally biased region" description="Low complexity" evidence="2">
    <location>
        <begin position="27"/>
        <end position="39"/>
    </location>
</feature>
<feature type="non-terminal residue" evidence="3">
    <location>
        <position position="233"/>
    </location>
</feature>
<gene>
    <name evidence="3" type="ORF">PCOR1329_LOCUS28139</name>
</gene>
<sequence>VRFALRLAARARLAGHHGDRGRGPGMAQQQPRQSAASAQQPNWACAASRLCGFRTNFASRETCWKCGRDRLGRMVRESPASSEQGARQGLAALQKLGYADEHPLILAARQELASLEAEERRAQPPEQLLVSLQKRMEEALARASQVADNLVEALAKVDDLRRQQVVADAEVKNLETEVQAAQRAVAASAASSSGVDLAALASTLVGLQAALASAPARVASGQGINVLEAIGQQ</sequence>
<dbReference type="Proteomes" id="UP001189429">
    <property type="component" value="Unassembled WGS sequence"/>
</dbReference>
<evidence type="ECO:0000256" key="1">
    <source>
        <dbReference type="SAM" id="Coils"/>
    </source>
</evidence>
<dbReference type="EMBL" id="CAUYUJ010010331">
    <property type="protein sequence ID" value="CAK0829099.1"/>
    <property type="molecule type" value="Genomic_DNA"/>
</dbReference>
<proteinExistence type="predicted"/>
<organism evidence="3 4">
    <name type="scientific">Prorocentrum cordatum</name>
    <dbReference type="NCBI Taxonomy" id="2364126"/>
    <lineage>
        <taxon>Eukaryota</taxon>
        <taxon>Sar</taxon>
        <taxon>Alveolata</taxon>
        <taxon>Dinophyceae</taxon>
        <taxon>Prorocentrales</taxon>
        <taxon>Prorocentraceae</taxon>
        <taxon>Prorocentrum</taxon>
    </lineage>
</organism>
<evidence type="ECO:0000256" key="2">
    <source>
        <dbReference type="SAM" id="MobiDB-lite"/>
    </source>
</evidence>
<protein>
    <recommendedName>
        <fullName evidence="5">RanBP2-type domain-containing protein</fullName>
    </recommendedName>
</protein>
<feature type="region of interest" description="Disordered" evidence="2">
    <location>
        <begin position="14"/>
        <end position="39"/>
    </location>
</feature>
<evidence type="ECO:0008006" key="5">
    <source>
        <dbReference type="Google" id="ProtNLM"/>
    </source>
</evidence>
<reference evidence="3" key="1">
    <citation type="submission" date="2023-10" db="EMBL/GenBank/DDBJ databases">
        <authorList>
            <person name="Chen Y."/>
            <person name="Shah S."/>
            <person name="Dougan E. K."/>
            <person name="Thang M."/>
            <person name="Chan C."/>
        </authorList>
    </citation>
    <scope>NUCLEOTIDE SEQUENCE [LARGE SCALE GENOMIC DNA]</scope>
</reference>
<keyword evidence="4" id="KW-1185">Reference proteome</keyword>